<evidence type="ECO:0000256" key="2">
    <source>
        <dbReference type="ARBA" id="ARBA00022723"/>
    </source>
</evidence>
<feature type="domain" description="C2H2-type" evidence="12">
    <location>
        <begin position="2040"/>
        <end position="2067"/>
    </location>
</feature>
<evidence type="ECO:0000256" key="9">
    <source>
        <dbReference type="ARBA" id="ARBA00023242"/>
    </source>
</evidence>
<evidence type="ECO:0000256" key="8">
    <source>
        <dbReference type="ARBA" id="ARBA00023163"/>
    </source>
</evidence>
<evidence type="ECO:0000256" key="5">
    <source>
        <dbReference type="ARBA" id="ARBA00022833"/>
    </source>
</evidence>
<evidence type="ECO:0000256" key="10">
    <source>
        <dbReference type="PROSITE-ProRule" id="PRU00042"/>
    </source>
</evidence>
<keyword evidence="6" id="KW-0805">Transcription regulation</keyword>
<name>A0A8S3Z156_9EUPU</name>
<evidence type="ECO:0000313" key="13">
    <source>
        <dbReference type="EMBL" id="CAG5120376.1"/>
    </source>
</evidence>
<proteinExistence type="predicted"/>
<gene>
    <name evidence="13" type="ORF">CUNI_LOCUS5934</name>
</gene>
<dbReference type="FunFam" id="3.30.160.60:FF:000130">
    <property type="entry name" value="Spalt-like transcription factor 4"/>
    <property type="match status" value="1"/>
</dbReference>
<dbReference type="FunFam" id="3.30.160.60:FF:000030">
    <property type="entry name" value="Zinc finger protein 628"/>
    <property type="match status" value="1"/>
</dbReference>
<feature type="domain" description="C2H2-type" evidence="12">
    <location>
        <begin position="485"/>
        <end position="507"/>
    </location>
</feature>
<feature type="domain" description="C2H2-type" evidence="12">
    <location>
        <begin position="368"/>
        <end position="395"/>
    </location>
</feature>
<feature type="domain" description="C2H2-type" evidence="12">
    <location>
        <begin position="622"/>
        <end position="649"/>
    </location>
</feature>
<feature type="domain" description="C2H2-type" evidence="12">
    <location>
        <begin position="2012"/>
        <end position="2039"/>
    </location>
</feature>
<evidence type="ECO:0000259" key="12">
    <source>
        <dbReference type="PROSITE" id="PS50157"/>
    </source>
</evidence>
<dbReference type="Proteomes" id="UP000678393">
    <property type="component" value="Unassembled WGS sequence"/>
</dbReference>
<dbReference type="InterPro" id="IPR013087">
    <property type="entry name" value="Znf_C2H2_type"/>
</dbReference>
<evidence type="ECO:0000256" key="7">
    <source>
        <dbReference type="ARBA" id="ARBA00023125"/>
    </source>
</evidence>
<dbReference type="EMBL" id="CAJHNH020000889">
    <property type="protein sequence ID" value="CAG5120376.1"/>
    <property type="molecule type" value="Genomic_DNA"/>
</dbReference>
<feature type="domain" description="C2H2-type" evidence="12">
    <location>
        <begin position="1035"/>
        <end position="1062"/>
    </location>
</feature>
<dbReference type="PANTHER" id="PTHR24379:SF121">
    <property type="entry name" value="C2H2-TYPE DOMAIN-CONTAINING PROTEIN"/>
    <property type="match status" value="1"/>
</dbReference>
<evidence type="ECO:0000256" key="1">
    <source>
        <dbReference type="ARBA" id="ARBA00004123"/>
    </source>
</evidence>
<keyword evidence="2" id="KW-0479">Metal-binding</keyword>
<dbReference type="SUPFAM" id="SSF57667">
    <property type="entry name" value="beta-beta-alpha zinc fingers"/>
    <property type="match status" value="16"/>
</dbReference>
<dbReference type="Gene3D" id="3.30.160.60">
    <property type="entry name" value="Classic Zinc Finger"/>
    <property type="match status" value="20"/>
</dbReference>
<feature type="domain" description="C2H2-type" evidence="12">
    <location>
        <begin position="509"/>
        <end position="535"/>
    </location>
</feature>
<keyword evidence="8" id="KW-0804">Transcription</keyword>
<dbReference type="SMART" id="SM00355">
    <property type="entry name" value="ZnF_C2H2"/>
    <property type="match status" value="36"/>
</dbReference>
<feature type="compositionally biased region" description="Basic residues" evidence="11">
    <location>
        <begin position="1722"/>
        <end position="1734"/>
    </location>
</feature>
<evidence type="ECO:0000256" key="3">
    <source>
        <dbReference type="ARBA" id="ARBA00022737"/>
    </source>
</evidence>
<keyword evidence="5" id="KW-0862">Zinc</keyword>
<protein>
    <recommendedName>
        <fullName evidence="12">C2H2-type domain-containing protein</fullName>
    </recommendedName>
</protein>
<feature type="domain" description="C2H2-type" evidence="12">
    <location>
        <begin position="1063"/>
        <end position="1085"/>
    </location>
</feature>
<feature type="domain" description="C2H2-type" evidence="12">
    <location>
        <begin position="537"/>
        <end position="564"/>
    </location>
</feature>
<dbReference type="PROSITE" id="PS00028">
    <property type="entry name" value="ZINC_FINGER_C2H2_1"/>
    <property type="match status" value="25"/>
</dbReference>
<feature type="domain" description="C2H2-type" evidence="12">
    <location>
        <begin position="1287"/>
        <end position="1317"/>
    </location>
</feature>
<feature type="domain" description="C2H2-type" evidence="12">
    <location>
        <begin position="997"/>
        <end position="1025"/>
    </location>
</feature>
<comment type="subcellular location">
    <subcellularLocation>
        <location evidence="1">Nucleus</location>
    </subcellularLocation>
</comment>
<feature type="domain" description="C2H2-type" evidence="12">
    <location>
        <begin position="1116"/>
        <end position="1139"/>
    </location>
</feature>
<dbReference type="GO" id="GO:0003677">
    <property type="term" value="F:DNA binding"/>
    <property type="evidence" value="ECO:0007669"/>
    <property type="project" value="UniProtKB-KW"/>
</dbReference>
<feature type="domain" description="C2H2-type" evidence="12">
    <location>
        <begin position="1259"/>
        <end position="1286"/>
    </location>
</feature>
<feature type="compositionally biased region" description="Polar residues" evidence="11">
    <location>
        <begin position="814"/>
        <end position="825"/>
    </location>
</feature>
<evidence type="ECO:0000256" key="11">
    <source>
        <dbReference type="SAM" id="MobiDB-lite"/>
    </source>
</evidence>
<dbReference type="FunFam" id="3.30.160.60:FF:000100">
    <property type="entry name" value="Zinc finger 45-like"/>
    <property type="match status" value="1"/>
</dbReference>
<keyword evidence="14" id="KW-1185">Reference proteome</keyword>
<dbReference type="OrthoDB" id="6070693at2759"/>
<feature type="region of interest" description="Disordered" evidence="11">
    <location>
        <begin position="1316"/>
        <end position="1336"/>
    </location>
</feature>
<feature type="domain" description="C2H2-type" evidence="12">
    <location>
        <begin position="1144"/>
        <end position="1171"/>
    </location>
</feature>
<feature type="domain" description="C2H2-type" evidence="12">
    <location>
        <begin position="594"/>
        <end position="621"/>
    </location>
</feature>
<feature type="domain" description="C2H2-type" evidence="12">
    <location>
        <begin position="1984"/>
        <end position="2011"/>
    </location>
</feature>
<keyword evidence="3" id="KW-0677">Repeat</keyword>
<feature type="domain" description="C2H2-type" evidence="12">
    <location>
        <begin position="1876"/>
        <end position="1898"/>
    </location>
</feature>
<feature type="domain" description="C2H2-type" evidence="12">
    <location>
        <begin position="1231"/>
        <end position="1258"/>
    </location>
</feature>
<accession>A0A8S3Z156</accession>
<sequence>MATTVTNRNYLFETFSASGTVYLTLDNQLAYRQRFHHHVQVNIIYDHTGTPVPAIENTPSTGRVSDAFMDYSSEGCGGFVTSTYHKPILHDEHIKLAASSDSVNNTIQFNFSDQGPSASTVVEAFDCVKDSVSELLLCQDTLVAEAHNTVSVRTQSNDSVGAQNSESVRAQNSESVRAPKNDSIRADAGNVDVSDDTVDVSETEVECQPECVSGQKSVTVDDDNSVRESQLEDGKLTSKRLSRLSLKISRQPTSLIQKNFRNKPHEVKINEGEIRAKKRRVKIEHTDQEPARRSLARLRRTSEKLVKKTEEKLSAKVKIKNRDTVNRQRESKIRKLELEKEVKCEYCLQVFKSQQEYFDHRKGDRKSFECKICGKVIPFKAHLLVHMKKHDNSLEEAFLPLKEIGKTEAQNSEIKPRADSGDYRDSKHIKCDMCGLTVSNIPILKTHMMIHTGEFAYKCCVCGEKTHSIAKQSSHMATHLKSGKVQCKICNIRFETRSDLSRHQLSHEFKCSICGKVFPNKTSRVFHYKMAHKEEILRCEVCGKLFSSEEELAPHLKYHRNRAKTQCTICGLFVTRLDNHILSHSMRSEDSKMYICDQCPKQFKQKLSFQRHLRTHSEEKPYACMECPKRFARSGGLRRHMITHTQEKPFVCSICGKACSQMGNLRIHMQIHKGCSLVQCKLCGENFPYKNNLQEHMETTHFVDPEMSSQDPSRNTANAAQMNMASREYEGIVYVKDNVCGTVYLTADSYGPININFFHNIRVKVVIGSIKPECQLQNLYPPHGLNKPLNSVNTTVTTSKERGLSEHNNDLVTEVTSNSEGNRLQASEDDEGEEYNELPVEDTDMSVSVFRVPLKNQSSREIEGSLSCSKKTPASELQHPCSNDVAQDVSVGQRSTVRILRYKKGKSCEPKNKKTQKNTRKKMCGIEAEVDKSNKFICSEDNSYSRQTVKLETKQLKEKHSAKWKLACSVTCQYCLKVFENQQSYYDHKKTLRSGTYECDMCTKVFPFQAHLQAHTRAYHQEEKHVSNLKESASCVCDVCGSEVKNMFALKKHLMVHTQEYFYKCCICGKQFVEPGTLNNHMTSHKSGGMIRCKCCDQLFATRGALAKHKLASMEVKCHLCGQVFPNRTSRTQHYKVCHLDDILKCCKCTSMFSSAEELSVHMKKHNTYKKKQCPTCGKYFSRLEKHIIVHKAKAEIDDSELFVCDKCPKKFTNRSSFQRHLTIHSQDKPYQCPSCPKKFADCGVLRKHLRRHLSLMPYECEVCGKKCKEPGNLKVHMRVHSDIKQFQCPLCPQAFNYKSSLDGHKRSRHCHSVAQEDTLPRAPEVRQEPENSGEPNLHRVYRTAQVDSGVSQLCQHSSWKVDHQAFTGGCSVDMKHLYETRANVSVKPGYDVDSVDLMARHTYHVSAMHLDPVCMDLATKHTCVEDSPGVPSKHTYIENLNITSGNMASIYARGASTGIGASSQPQEESSLNVTTLNMSSMNIMLDEADMDESLRKNQCFESKAASGAVIYVIDNDAPVCLQFSSFIKIEVVFDSFSHCTTTVAEGCDTVEGALTTVKTEASAVAEAVFVDAAEDLKSPGHDDVRGSDNTHAEDSLGSIAETSELAAKTPRKRRVKRDKSFGRLDSATSFKIVKRNHMETVKQKLCSGNTDELRGGDGKSSECVREGGPVCCNADGATDSDLHDQAFNKTLRSSNRLMKLNIKSHTGVQASKAAKTFLKSTSRKGTKKSKKHLVNQTRSPAKESPEHAGTPSQVKERPRKLLMDKGVKCEYCAGDFHNQQAFYDHRRAQESTHKCGICGKVEPYEAHLIVHMLKHRQKMKCSLCGLVVSSMDSLKIHTFLHTGEYAYRCCVCGEHFSSLSSRQHHMDIHISAQRFKCNPCGERFTSRADLAKHQLTHEIKCALCGEVFPNKTSRTCHFRVSHPSDILKCSLCSNLFATVEDLEKHLTYHKKGKKEQCPVCGVVVSKLKDHMLMHSQVAQEKLYACDQCPMRYLRKSNLDRHMRTHTGEKPYACNRCPKSFRSNGMLRKHLLTHTKERPYQCEVCGKQCSLRSNLNIHMRVHNNDRSFCCPFCPQAFNHKNSLHGHMKNKHAQDIDPQERKLNISIHSAEMPAPNMCADIHKTVSFDHKTFQQLAIPGDISTNIDPDLLKIGKLDDHPDFGLVHSQLNFPMNKPQGITANMLLLGERYEMHSQGSHNHSY</sequence>
<organism evidence="13 14">
    <name type="scientific">Candidula unifasciata</name>
    <dbReference type="NCBI Taxonomy" id="100452"/>
    <lineage>
        <taxon>Eukaryota</taxon>
        <taxon>Metazoa</taxon>
        <taxon>Spiralia</taxon>
        <taxon>Lophotrochozoa</taxon>
        <taxon>Mollusca</taxon>
        <taxon>Gastropoda</taxon>
        <taxon>Heterobranchia</taxon>
        <taxon>Euthyneura</taxon>
        <taxon>Panpulmonata</taxon>
        <taxon>Eupulmonata</taxon>
        <taxon>Stylommatophora</taxon>
        <taxon>Helicina</taxon>
        <taxon>Helicoidea</taxon>
        <taxon>Geomitridae</taxon>
        <taxon>Candidula</taxon>
    </lineage>
</organism>
<dbReference type="InterPro" id="IPR036236">
    <property type="entry name" value="Znf_C2H2_sf"/>
</dbReference>
<evidence type="ECO:0000313" key="14">
    <source>
        <dbReference type="Proteomes" id="UP000678393"/>
    </source>
</evidence>
<feature type="domain" description="C2H2-type" evidence="12">
    <location>
        <begin position="429"/>
        <end position="456"/>
    </location>
</feature>
<evidence type="ECO:0000256" key="6">
    <source>
        <dbReference type="ARBA" id="ARBA00023015"/>
    </source>
</evidence>
<feature type="domain" description="C2H2-type" evidence="12">
    <location>
        <begin position="1820"/>
        <end position="1847"/>
    </location>
</feature>
<feature type="region of interest" description="Disordered" evidence="11">
    <location>
        <begin position="1579"/>
        <end position="1620"/>
    </location>
</feature>
<feature type="domain" description="C2H2-type" evidence="12">
    <location>
        <begin position="2068"/>
        <end position="2096"/>
    </location>
</feature>
<dbReference type="Pfam" id="PF00096">
    <property type="entry name" value="zf-C2H2"/>
    <property type="match status" value="14"/>
</dbReference>
<keyword evidence="9" id="KW-0539">Nucleus</keyword>
<feature type="region of interest" description="Disordered" evidence="11">
    <location>
        <begin position="814"/>
        <end position="834"/>
    </location>
</feature>
<dbReference type="PROSITE" id="PS50157">
    <property type="entry name" value="ZINC_FINGER_C2H2_2"/>
    <property type="match status" value="27"/>
</dbReference>
<keyword evidence="7" id="KW-0238">DNA-binding</keyword>
<dbReference type="FunFam" id="3.30.160.60:FF:000417">
    <property type="entry name" value="Zinc finger protein"/>
    <property type="match status" value="1"/>
</dbReference>
<feature type="domain" description="C2H2-type" evidence="12">
    <location>
        <begin position="1848"/>
        <end position="1875"/>
    </location>
</feature>
<feature type="region of interest" description="Disordered" evidence="11">
    <location>
        <begin position="1714"/>
        <end position="1760"/>
    </location>
</feature>
<feature type="domain" description="C2H2-type" evidence="12">
    <location>
        <begin position="650"/>
        <end position="674"/>
    </location>
</feature>
<dbReference type="PANTHER" id="PTHR24379">
    <property type="entry name" value="KRAB AND ZINC FINGER DOMAIN-CONTAINING"/>
    <property type="match status" value="1"/>
</dbReference>
<feature type="compositionally biased region" description="Polar residues" evidence="11">
    <location>
        <begin position="154"/>
        <end position="175"/>
    </location>
</feature>
<dbReference type="FunFam" id="3.30.160.60:FF:002343">
    <property type="entry name" value="Zinc finger protein 33A"/>
    <property type="match status" value="1"/>
</dbReference>
<feature type="region of interest" description="Disordered" evidence="11">
    <location>
        <begin position="154"/>
        <end position="189"/>
    </location>
</feature>
<feature type="compositionally biased region" description="Basic and acidic residues" evidence="11">
    <location>
        <begin position="1579"/>
        <end position="1595"/>
    </location>
</feature>
<feature type="domain" description="C2H2-type" evidence="12">
    <location>
        <begin position="678"/>
        <end position="706"/>
    </location>
</feature>
<keyword evidence="4 10" id="KW-0863">Zinc-finger</keyword>
<feature type="domain" description="C2H2-type" evidence="12">
    <location>
        <begin position="1928"/>
        <end position="1955"/>
    </location>
</feature>
<dbReference type="FunFam" id="3.30.160.60:FF:000446">
    <property type="entry name" value="Zinc finger protein"/>
    <property type="match status" value="1"/>
</dbReference>
<feature type="domain" description="C2H2-type" evidence="12">
    <location>
        <begin position="1900"/>
        <end position="1923"/>
    </location>
</feature>
<dbReference type="GO" id="GO:0008270">
    <property type="term" value="F:zinc ion binding"/>
    <property type="evidence" value="ECO:0007669"/>
    <property type="project" value="UniProtKB-KW"/>
</dbReference>
<reference evidence="13" key="1">
    <citation type="submission" date="2021-04" db="EMBL/GenBank/DDBJ databases">
        <authorList>
            <consortium name="Molecular Ecology Group"/>
        </authorList>
    </citation>
    <scope>NUCLEOTIDE SEQUENCE</scope>
</reference>
<dbReference type="FunFam" id="3.30.160.60:FF:000534">
    <property type="entry name" value="zinc finger protein 674"/>
    <property type="match status" value="1"/>
</dbReference>
<comment type="caution">
    <text evidence="13">The sequence shown here is derived from an EMBL/GenBank/DDBJ whole genome shotgun (WGS) entry which is preliminary data.</text>
</comment>
<feature type="domain" description="C2H2-type" evidence="12">
    <location>
        <begin position="1203"/>
        <end position="1230"/>
    </location>
</feature>
<dbReference type="GO" id="GO:0005634">
    <property type="term" value="C:nucleus"/>
    <property type="evidence" value="ECO:0007669"/>
    <property type="project" value="UniProtKB-SubCell"/>
</dbReference>
<dbReference type="Pfam" id="PF13894">
    <property type="entry name" value="zf-C2H2_4"/>
    <property type="match status" value="1"/>
</dbReference>
<evidence type="ECO:0000256" key="4">
    <source>
        <dbReference type="ARBA" id="ARBA00022771"/>
    </source>
</evidence>